<accession>A0ABR4K5H3</accession>
<name>A0ABR4K5H3_9EURO</name>
<protein>
    <recommendedName>
        <fullName evidence="3">F-box domain-containing protein</fullName>
    </recommendedName>
</protein>
<comment type="caution">
    <text evidence="1">The sequence shown here is derived from an EMBL/GenBank/DDBJ whole genome shotgun (WGS) entry which is preliminary data.</text>
</comment>
<reference evidence="1 2" key="1">
    <citation type="submission" date="2024-07" db="EMBL/GenBank/DDBJ databases">
        <title>Section-level genome sequencing and comparative genomics of Aspergillus sections Usti and Cavernicolus.</title>
        <authorList>
            <consortium name="Lawrence Berkeley National Laboratory"/>
            <person name="Nybo J.L."/>
            <person name="Vesth T.C."/>
            <person name="Theobald S."/>
            <person name="Frisvad J.C."/>
            <person name="Larsen T.O."/>
            <person name="Kjaerboelling I."/>
            <person name="Rothschild-Mancinelli K."/>
            <person name="Lyhne E.K."/>
            <person name="Kogle M.E."/>
            <person name="Barry K."/>
            <person name="Clum A."/>
            <person name="Na H."/>
            <person name="Ledsgaard L."/>
            <person name="Lin J."/>
            <person name="Lipzen A."/>
            <person name="Kuo A."/>
            <person name="Riley R."/>
            <person name="Mondo S."/>
            <person name="LaButti K."/>
            <person name="Haridas S."/>
            <person name="Pangalinan J."/>
            <person name="Salamov A.A."/>
            <person name="Simmons B.A."/>
            <person name="Magnuson J.K."/>
            <person name="Chen J."/>
            <person name="Drula E."/>
            <person name="Henrissat B."/>
            <person name="Wiebenga A."/>
            <person name="Lubbers R.J."/>
            <person name="Gomes A.C."/>
            <person name="Macurrencykelacurrency M.R."/>
            <person name="Stajich J."/>
            <person name="Grigoriev I.V."/>
            <person name="Mortensen U.H."/>
            <person name="De vries R.P."/>
            <person name="Baker S.E."/>
            <person name="Andersen M.R."/>
        </authorList>
    </citation>
    <scope>NUCLEOTIDE SEQUENCE [LARGE SCALE GENOMIC DNA]</scope>
    <source>
        <strain evidence="1 2">CBS 756.74</strain>
    </source>
</reference>
<sequence>MDITGPCTTGHSPVKGLRVPRGLAESTIEQAASLTKLPVELILTIFDALASDPIAQITLAMTCKKLLAVSSTSTIRACCLPPGSVHRGLLLCYIHPRTTDASSSTSSTLCTVTSSDTNTLAVPPAWYKIEVSTANLSSEWHICGPCGKLRPTRANYWEEKRRQHDFVSGCGYEPIWHRAAAQFCMKRGGPHTKCPECEVAAFGGLRRGVSGRRARAGGFQNLTWRDCLARGS</sequence>
<evidence type="ECO:0000313" key="2">
    <source>
        <dbReference type="Proteomes" id="UP001610444"/>
    </source>
</evidence>
<gene>
    <name evidence="1" type="ORF">BJX68DRAFT_268213</name>
</gene>
<dbReference type="RefSeq" id="XP_070897669.1">
    <property type="nucleotide sequence ID" value="XM_071046015.1"/>
</dbReference>
<dbReference type="EMBL" id="JBFXLR010000029">
    <property type="protein sequence ID" value="KAL2847346.1"/>
    <property type="molecule type" value="Genomic_DNA"/>
</dbReference>
<organism evidence="1 2">
    <name type="scientific">Aspergillus pseudodeflectus</name>
    <dbReference type="NCBI Taxonomy" id="176178"/>
    <lineage>
        <taxon>Eukaryota</taxon>
        <taxon>Fungi</taxon>
        <taxon>Dikarya</taxon>
        <taxon>Ascomycota</taxon>
        <taxon>Pezizomycotina</taxon>
        <taxon>Eurotiomycetes</taxon>
        <taxon>Eurotiomycetidae</taxon>
        <taxon>Eurotiales</taxon>
        <taxon>Aspergillaceae</taxon>
        <taxon>Aspergillus</taxon>
        <taxon>Aspergillus subgen. Nidulantes</taxon>
    </lineage>
</organism>
<evidence type="ECO:0008006" key="3">
    <source>
        <dbReference type="Google" id="ProtNLM"/>
    </source>
</evidence>
<dbReference type="Proteomes" id="UP001610444">
    <property type="component" value="Unassembled WGS sequence"/>
</dbReference>
<evidence type="ECO:0000313" key="1">
    <source>
        <dbReference type="EMBL" id="KAL2847346.1"/>
    </source>
</evidence>
<dbReference type="GeneID" id="98161179"/>
<keyword evidence="2" id="KW-1185">Reference proteome</keyword>
<proteinExistence type="predicted"/>